<accession>A0A9N9C0B0</accession>
<dbReference type="AlphaFoldDB" id="A0A9N9C0B0"/>
<sequence>MATILAPIFSDNYDEDVEIFISRLSAYLADIDVNPVGATRNRAFGIFRGCLSGLALDWFNRKILADIQGYTMAQMNISNSFRNSSIDHIYANTPANNAVTVENLMISAEAFIEDWSLAGGCLSERPTNAVNAGNNNPIIFDNIRIGQALYWLKNEYPTVLSKKHNLVFGSLAQEDDPLEIFYLKLRKYGQMLKLNEKQIKEDDAERIGTEQLLEELFSTLE</sequence>
<gene>
    <name evidence="1" type="ORF">CPELLU_LOCUS6197</name>
</gene>
<organism evidence="1 2">
    <name type="scientific">Cetraspora pellucida</name>
    <dbReference type="NCBI Taxonomy" id="1433469"/>
    <lineage>
        <taxon>Eukaryota</taxon>
        <taxon>Fungi</taxon>
        <taxon>Fungi incertae sedis</taxon>
        <taxon>Mucoromycota</taxon>
        <taxon>Glomeromycotina</taxon>
        <taxon>Glomeromycetes</taxon>
        <taxon>Diversisporales</taxon>
        <taxon>Gigasporaceae</taxon>
        <taxon>Cetraspora</taxon>
    </lineage>
</organism>
<dbReference type="OrthoDB" id="2426996at2759"/>
<dbReference type="EMBL" id="CAJVQA010003785">
    <property type="protein sequence ID" value="CAG8583342.1"/>
    <property type="molecule type" value="Genomic_DNA"/>
</dbReference>
<dbReference type="Proteomes" id="UP000789759">
    <property type="component" value="Unassembled WGS sequence"/>
</dbReference>
<proteinExistence type="predicted"/>
<reference evidence="1" key="1">
    <citation type="submission" date="2021-06" db="EMBL/GenBank/DDBJ databases">
        <authorList>
            <person name="Kallberg Y."/>
            <person name="Tangrot J."/>
            <person name="Rosling A."/>
        </authorList>
    </citation>
    <scope>NUCLEOTIDE SEQUENCE</scope>
    <source>
        <strain evidence="1">FL966</strain>
    </source>
</reference>
<evidence type="ECO:0000313" key="1">
    <source>
        <dbReference type="EMBL" id="CAG8583342.1"/>
    </source>
</evidence>
<comment type="caution">
    <text evidence="1">The sequence shown here is derived from an EMBL/GenBank/DDBJ whole genome shotgun (WGS) entry which is preliminary data.</text>
</comment>
<protein>
    <submittedName>
        <fullName evidence="1">20712_t:CDS:1</fullName>
    </submittedName>
</protein>
<evidence type="ECO:0000313" key="2">
    <source>
        <dbReference type="Proteomes" id="UP000789759"/>
    </source>
</evidence>
<keyword evidence="2" id="KW-1185">Reference proteome</keyword>
<name>A0A9N9C0B0_9GLOM</name>